<dbReference type="GeneID" id="6074215"/>
<sequence>MFTNNPYAQAGWYNPQNPHSINGQPWNANAPHPPTFGALPSQSGSTPTKLTFEFPDVFNCSVTGPGGKTYLSIVSNNTSTLISKPNGELVGRIEWQAQPWIEIANGVGRQLVSTWLPLSSDHSYRTMIVGGRVYAWVPRSGSIVLCTAGPNPPEEFARISRTSRNIVLEITSGAIHAGLFEVGVVATVLLQSGRSLA</sequence>
<evidence type="ECO:0000256" key="1">
    <source>
        <dbReference type="SAM" id="MobiDB-lite"/>
    </source>
</evidence>
<dbReference type="KEGG" id="lbc:LACBIDRAFT_315342"/>
<dbReference type="OrthoDB" id="3191568at2759"/>
<reference evidence="2 3" key="1">
    <citation type="journal article" date="2008" name="Nature">
        <title>The genome of Laccaria bicolor provides insights into mycorrhizal symbiosis.</title>
        <authorList>
            <person name="Martin F."/>
            <person name="Aerts A."/>
            <person name="Ahren D."/>
            <person name="Brun A."/>
            <person name="Danchin E.G.J."/>
            <person name="Duchaussoy F."/>
            <person name="Gibon J."/>
            <person name="Kohler A."/>
            <person name="Lindquist E."/>
            <person name="Pereda V."/>
            <person name="Salamov A."/>
            <person name="Shapiro H.J."/>
            <person name="Wuyts J."/>
            <person name="Blaudez D."/>
            <person name="Buee M."/>
            <person name="Brokstein P."/>
            <person name="Canbaeck B."/>
            <person name="Cohen D."/>
            <person name="Courty P.E."/>
            <person name="Coutinho P.M."/>
            <person name="Delaruelle C."/>
            <person name="Detter J.C."/>
            <person name="Deveau A."/>
            <person name="DiFazio S."/>
            <person name="Duplessis S."/>
            <person name="Fraissinet-Tachet L."/>
            <person name="Lucic E."/>
            <person name="Frey-Klett P."/>
            <person name="Fourrey C."/>
            <person name="Feussner I."/>
            <person name="Gay G."/>
            <person name="Grimwood J."/>
            <person name="Hoegger P.J."/>
            <person name="Jain P."/>
            <person name="Kilaru S."/>
            <person name="Labbe J."/>
            <person name="Lin Y.C."/>
            <person name="Legue V."/>
            <person name="Le Tacon F."/>
            <person name="Marmeisse R."/>
            <person name="Melayah D."/>
            <person name="Montanini B."/>
            <person name="Muratet M."/>
            <person name="Nehls U."/>
            <person name="Niculita-Hirzel H."/>
            <person name="Oudot-Le Secq M.P."/>
            <person name="Peter M."/>
            <person name="Quesneville H."/>
            <person name="Rajashekar B."/>
            <person name="Reich M."/>
            <person name="Rouhier N."/>
            <person name="Schmutz J."/>
            <person name="Yin T."/>
            <person name="Chalot M."/>
            <person name="Henrissat B."/>
            <person name="Kuees U."/>
            <person name="Lucas S."/>
            <person name="Van de Peer Y."/>
            <person name="Podila G.K."/>
            <person name="Polle A."/>
            <person name="Pukkila P.J."/>
            <person name="Richardson P.M."/>
            <person name="Rouze P."/>
            <person name="Sanders I.R."/>
            <person name="Stajich J.E."/>
            <person name="Tunlid A."/>
            <person name="Tuskan G."/>
            <person name="Grigoriev I.V."/>
        </authorList>
    </citation>
    <scope>NUCLEOTIDE SEQUENCE [LARGE SCALE GENOMIC DNA]</scope>
    <source>
        <strain evidence="3">S238N-H82 / ATCC MYA-4686</strain>
    </source>
</reference>
<accession>B0D262</accession>
<name>B0D262_LACBS</name>
<dbReference type="Proteomes" id="UP000001194">
    <property type="component" value="Unassembled WGS sequence"/>
</dbReference>
<protein>
    <submittedName>
        <fullName evidence="2">Predicted protein</fullName>
    </submittedName>
</protein>
<evidence type="ECO:0000313" key="2">
    <source>
        <dbReference type="EMBL" id="EDR11048.1"/>
    </source>
</evidence>
<gene>
    <name evidence="2" type="ORF">LACBIDRAFT_315342</name>
</gene>
<feature type="region of interest" description="Disordered" evidence="1">
    <location>
        <begin position="13"/>
        <end position="44"/>
    </location>
</feature>
<dbReference type="AlphaFoldDB" id="B0D262"/>
<organism evidence="3">
    <name type="scientific">Laccaria bicolor (strain S238N-H82 / ATCC MYA-4686)</name>
    <name type="common">Bicoloured deceiver</name>
    <name type="synonym">Laccaria laccata var. bicolor</name>
    <dbReference type="NCBI Taxonomy" id="486041"/>
    <lineage>
        <taxon>Eukaryota</taxon>
        <taxon>Fungi</taxon>
        <taxon>Dikarya</taxon>
        <taxon>Basidiomycota</taxon>
        <taxon>Agaricomycotina</taxon>
        <taxon>Agaricomycetes</taxon>
        <taxon>Agaricomycetidae</taxon>
        <taxon>Agaricales</taxon>
        <taxon>Agaricineae</taxon>
        <taxon>Hydnangiaceae</taxon>
        <taxon>Laccaria</taxon>
    </lineage>
</organism>
<dbReference type="EMBL" id="DS547096">
    <property type="protein sequence ID" value="EDR11048.1"/>
    <property type="molecule type" value="Genomic_DNA"/>
</dbReference>
<dbReference type="HOGENOM" id="CLU_098000_0_0_1"/>
<proteinExistence type="predicted"/>
<evidence type="ECO:0000313" key="3">
    <source>
        <dbReference type="Proteomes" id="UP000001194"/>
    </source>
</evidence>
<dbReference type="InParanoid" id="B0D262"/>
<feature type="compositionally biased region" description="Polar residues" evidence="1">
    <location>
        <begin position="14"/>
        <end position="27"/>
    </location>
</feature>
<keyword evidence="3" id="KW-1185">Reference proteome</keyword>
<dbReference type="RefSeq" id="XP_001878349.1">
    <property type="nucleotide sequence ID" value="XM_001878314.1"/>
</dbReference>